<comment type="caution">
    <text evidence="14">The sequence shown here is derived from an EMBL/GenBank/DDBJ whole genome shotgun (WGS) entry which is preliminary data.</text>
</comment>
<keyword evidence="11 12" id="KW-0472">Membrane</keyword>
<evidence type="ECO:0000259" key="13">
    <source>
        <dbReference type="PROSITE" id="PS50109"/>
    </source>
</evidence>
<feature type="domain" description="Histidine kinase" evidence="13">
    <location>
        <begin position="123"/>
        <end position="323"/>
    </location>
</feature>
<dbReference type="Gene3D" id="1.10.287.130">
    <property type="match status" value="1"/>
</dbReference>
<protein>
    <recommendedName>
        <fullName evidence="3">histidine kinase</fullName>
        <ecNumber evidence="3">2.7.13.3</ecNumber>
    </recommendedName>
</protein>
<keyword evidence="8 14" id="KW-0418">Kinase</keyword>
<dbReference type="GO" id="GO:0005886">
    <property type="term" value="C:plasma membrane"/>
    <property type="evidence" value="ECO:0007669"/>
    <property type="project" value="UniProtKB-SubCell"/>
</dbReference>
<dbReference type="InterPro" id="IPR036890">
    <property type="entry name" value="HATPase_C_sf"/>
</dbReference>
<dbReference type="GO" id="GO:0004721">
    <property type="term" value="F:phosphoprotein phosphatase activity"/>
    <property type="evidence" value="ECO:0007669"/>
    <property type="project" value="TreeGrafter"/>
</dbReference>
<comment type="subcellular location">
    <subcellularLocation>
        <location evidence="2">Cell membrane</location>
        <topology evidence="2">Multi-pass membrane protein</topology>
    </subcellularLocation>
</comment>
<dbReference type="Proteomes" id="UP000777303">
    <property type="component" value="Unassembled WGS sequence"/>
</dbReference>
<sequence>MIKKYYWPALKAQWPWLLSYLLLNALLALLTWIYKLPLTFFLDFIRFSILPLIIIITYQTMQTVKCLQQLAHMVTNKQWQTIKPHNLIAKAYYAAFVKIIRQQQIVQQQSQLQQQQHRDYLETWSHELKTPLTTLTILADNHEQIDSRIVQQQIDQINYQLNLLLNYERLADFHHDLQFKLVNLQQLITRIIKQYATFFINKKITPVITVTKDATLLTDSKWVAFIIGQLLNNAIKYSQPHRQIIINWQNHQLIIKDEGIGIASDELPRIFEPGFTGSNGRKLGDATGMGLYIVKTVCQQLHIKITVSSRLNKGTTFKLTFPK</sequence>
<dbReference type="Gene3D" id="3.30.565.10">
    <property type="entry name" value="Histidine kinase-like ATPase, C-terminal domain"/>
    <property type="match status" value="1"/>
</dbReference>
<dbReference type="InterPro" id="IPR036097">
    <property type="entry name" value="HisK_dim/P_sf"/>
</dbReference>
<keyword evidence="6" id="KW-0808">Transferase</keyword>
<dbReference type="EC" id="2.7.13.3" evidence="3"/>
<dbReference type="SUPFAM" id="SSF55874">
    <property type="entry name" value="ATPase domain of HSP90 chaperone/DNA topoisomerase II/histidine kinase"/>
    <property type="match status" value="1"/>
</dbReference>
<evidence type="ECO:0000256" key="7">
    <source>
        <dbReference type="ARBA" id="ARBA00022692"/>
    </source>
</evidence>
<evidence type="ECO:0000256" key="4">
    <source>
        <dbReference type="ARBA" id="ARBA00022475"/>
    </source>
</evidence>
<evidence type="ECO:0000256" key="10">
    <source>
        <dbReference type="ARBA" id="ARBA00023012"/>
    </source>
</evidence>
<dbReference type="PANTHER" id="PTHR45453:SF2">
    <property type="entry name" value="HISTIDINE KINASE"/>
    <property type="match status" value="1"/>
</dbReference>
<reference evidence="14" key="2">
    <citation type="submission" date="2021-04" db="EMBL/GenBank/DDBJ databases">
        <authorList>
            <person name="Gilroy R."/>
        </authorList>
    </citation>
    <scope>NUCLEOTIDE SEQUENCE</scope>
    <source>
        <strain evidence="14">F6-6636</strain>
    </source>
</reference>
<dbReference type="PROSITE" id="PS50109">
    <property type="entry name" value="HIS_KIN"/>
    <property type="match status" value="1"/>
</dbReference>
<evidence type="ECO:0000256" key="9">
    <source>
        <dbReference type="ARBA" id="ARBA00022989"/>
    </source>
</evidence>
<feature type="transmembrane region" description="Helical" evidence="12">
    <location>
        <begin position="12"/>
        <end position="34"/>
    </location>
</feature>
<gene>
    <name evidence="14" type="ORF">H9901_00560</name>
</gene>
<dbReference type="Pfam" id="PF02518">
    <property type="entry name" value="HATPase_c"/>
    <property type="match status" value="1"/>
</dbReference>
<dbReference type="CDD" id="cd00082">
    <property type="entry name" value="HisKA"/>
    <property type="match status" value="1"/>
</dbReference>
<dbReference type="AlphaFoldDB" id="A0A948X0R3"/>
<evidence type="ECO:0000256" key="1">
    <source>
        <dbReference type="ARBA" id="ARBA00000085"/>
    </source>
</evidence>
<proteinExistence type="predicted"/>
<dbReference type="PANTHER" id="PTHR45453">
    <property type="entry name" value="PHOSPHATE REGULON SENSOR PROTEIN PHOR"/>
    <property type="match status" value="1"/>
</dbReference>
<evidence type="ECO:0000256" key="2">
    <source>
        <dbReference type="ARBA" id="ARBA00004651"/>
    </source>
</evidence>
<reference evidence="14" key="1">
    <citation type="journal article" date="2021" name="PeerJ">
        <title>Extensive microbial diversity within the chicken gut microbiome revealed by metagenomics and culture.</title>
        <authorList>
            <person name="Gilroy R."/>
            <person name="Ravi A."/>
            <person name="Getino M."/>
            <person name="Pursley I."/>
            <person name="Horton D.L."/>
            <person name="Alikhan N.F."/>
            <person name="Baker D."/>
            <person name="Gharbi K."/>
            <person name="Hall N."/>
            <person name="Watson M."/>
            <person name="Adriaenssens E.M."/>
            <person name="Foster-Nyarko E."/>
            <person name="Jarju S."/>
            <person name="Secka A."/>
            <person name="Antonio M."/>
            <person name="Oren A."/>
            <person name="Chaudhuri R.R."/>
            <person name="La Ragione R."/>
            <person name="Hildebrand F."/>
            <person name="Pallen M.J."/>
        </authorList>
    </citation>
    <scope>NUCLEOTIDE SEQUENCE</scope>
    <source>
        <strain evidence="14">F6-6636</strain>
    </source>
</reference>
<comment type="catalytic activity">
    <reaction evidence="1">
        <text>ATP + protein L-histidine = ADP + protein N-phospho-L-histidine.</text>
        <dbReference type="EC" id="2.7.13.3"/>
    </reaction>
</comment>
<dbReference type="GO" id="GO:0016036">
    <property type="term" value="P:cellular response to phosphate starvation"/>
    <property type="evidence" value="ECO:0007669"/>
    <property type="project" value="TreeGrafter"/>
</dbReference>
<dbReference type="InterPro" id="IPR005467">
    <property type="entry name" value="His_kinase_dom"/>
</dbReference>
<dbReference type="InterPro" id="IPR004358">
    <property type="entry name" value="Sig_transdc_His_kin-like_C"/>
</dbReference>
<evidence type="ECO:0000256" key="6">
    <source>
        <dbReference type="ARBA" id="ARBA00022679"/>
    </source>
</evidence>
<keyword evidence="7 12" id="KW-0812">Transmembrane</keyword>
<dbReference type="EMBL" id="JAHLFS010000009">
    <property type="protein sequence ID" value="MBU3851193.1"/>
    <property type="molecule type" value="Genomic_DNA"/>
</dbReference>
<dbReference type="InterPro" id="IPR003661">
    <property type="entry name" value="HisK_dim/P_dom"/>
</dbReference>
<accession>A0A948X0R3</accession>
<dbReference type="GO" id="GO:0000155">
    <property type="term" value="F:phosphorelay sensor kinase activity"/>
    <property type="evidence" value="ECO:0007669"/>
    <property type="project" value="InterPro"/>
</dbReference>
<evidence type="ECO:0000313" key="14">
    <source>
        <dbReference type="EMBL" id="MBU3851193.1"/>
    </source>
</evidence>
<name>A0A948X0R3_9LACO</name>
<evidence type="ECO:0000256" key="11">
    <source>
        <dbReference type="ARBA" id="ARBA00023136"/>
    </source>
</evidence>
<organism evidence="14 15">
    <name type="scientific">Candidatus Paralactobacillus gallistercoris</name>
    <dbReference type="NCBI Taxonomy" id="2838724"/>
    <lineage>
        <taxon>Bacteria</taxon>
        <taxon>Bacillati</taxon>
        <taxon>Bacillota</taxon>
        <taxon>Bacilli</taxon>
        <taxon>Lactobacillales</taxon>
        <taxon>Lactobacillaceae</taxon>
        <taxon>Lactobacillus</taxon>
    </lineage>
</organism>
<evidence type="ECO:0000256" key="3">
    <source>
        <dbReference type="ARBA" id="ARBA00012438"/>
    </source>
</evidence>
<evidence type="ECO:0000313" key="15">
    <source>
        <dbReference type="Proteomes" id="UP000777303"/>
    </source>
</evidence>
<keyword evidence="9 12" id="KW-1133">Transmembrane helix</keyword>
<dbReference type="InterPro" id="IPR050351">
    <property type="entry name" value="BphY/WalK/GraS-like"/>
</dbReference>
<dbReference type="SMART" id="SM00387">
    <property type="entry name" value="HATPase_c"/>
    <property type="match status" value="1"/>
</dbReference>
<dbReference type="PRINTS" id="PR00344">
    <property type="entry name" value="BCTRLSENSOR"/>
</dbReference>
<keyword evidence="4" id="KW-1003">Cell membrane</keyword>
<dbReference type="SUPFAM" id="SSF47384">
    <property type="entry name" value="Homodimeric domain of signal transducing histidine kinase"/>
    <property type="match status" value="1"/>
</dbReference>
<evidence type="ECO:0000256" key="8">
    <source>
        <dbReference type="ARBA" id="ARBA00022777"/>
    </source>
</evidence>
<keyword evidence="5" id="KW-0597">Phosphoprotein</keyword>
<dbReference type="InterPro" id="IPR003594">
    <property type="entry name" value="HATPase_dom"/>
</dbReference>
<evidence type="ECO:0000256" key="5">
    <source>
        <dbReference type="ARBA" id="ARBA00022553"/>
    </source>
</evidence>
<keyword evidence="10" id="KW-0902">Two-component regulatory system</keyword>
<evidence type="ECO:0000256" key="12">
    <source>
        <dbReference type="SAM" id="Phobius"/>
    </source>
</evidence>